<evidence type="ECO:0000256" key="4">
    <source>
        <dbReference type="ARBA" id="ARBA00023002"/>
    </source>
</evidence>
<dbReference type="PROSITE" id="PS51296">
    <property type="entry name" value="RIESKE"/>
    <property type="match status" value="1"/>
</dbReference>
<dbReference type="InterPro" id="IPR036922">
    <property type="entry name" value="Rieske_2Fe-2S_sf"/>
</dbReference>
<dbReference type="InterPro" id="IPR015879">
    <property type="entry name" value="Ring_hydroxy_dOase_asu_C_dom"/>
</dbReference>
<dbReference type="EMBL" id="WBMS02000031">
    <property type="protein sequence ID" value="MWA04857.1"/>
    <property type="molecule type" value="Genomic_DNA"/>
</dbReference>
<feature type="region of interest" description="Disordered" evidence="7">
    <location>
        <begin position="47"/>
        <end position="66"/>
    </location>
</feature>
<keyword evidence="6" id="KW-0411">Iron-sulfur</keyword>
<gene>
    <name evidence="9" type="ORF">F8568_031710</name>
</gene>
<dbReference type="CDD" id="cd08882">
    <property type="entry name" value="RHO_alpha_C_MupW-like"/>
    <property type="match status" value="1"/>
</dbReference>
<protein>
    <submittedName>
        <fullName evidence="9">Rieske 2Fe-2S domain-containing protein</fullName>
    </submittedName>
</protein>
<evidence type="ECO:0000313" key="10">
    <source>
        <dbReference type="Proteomes" id="UP000462055"/>
    </source>
</evidence>
<feature type="domain" description="Rieske" evidence="8">
    <location>
        <begin position="96"/>
        <end position="204"/>
    </location>
</feature>
<dbReference type="Proteomes" id="UP000462055">
    <property type="component" value="Unassembled WGS sequence"/>
</dbReference>
<sequence>MRRADDAPRPCQSSPKGLEECTVSLDARPGQEDSDYCLRDRSPSWAEGRVTTTEASTTTRPRGIDDEVRDDFVPKDAYIDPAYVQWEKERLWPRVWQVACREEEIPGTGDYLTFDVADESIIVLRLGDGSIRAYYNACQHRGRRLTEGCGTAGHLYCRYHGWRWNLDGSVREIVDEQDWDGRVDRDRLRLKQPLVDTWGGFVFINIDPDARPLREYLAPVPEVFDAFEFGKFRHRWYKTVVLPCNWKTALEAFNEGYHVQTTHPQLLRNNDDMTVSTAHGIHATFTAAEGNWPLGAPSRRLGLPFPDDLRPGLIKFVELMEEQLKAIWTPRDLDAARRLMVDLDDGSDPAAVLGTMMRFAAEAAEKEGAGWPRLTIENLMRAGQDWHIFPNLIVLPYPDGALWYRARPNGADPDSCIFDIWSLVRYAPGAEPKLNREYYADWQDHDQWGKILEQDFDNLAAVQQGMKSRGFEGARPSPVQEIAISNFHRVLRRYYTMEPVSS</sequence>
<comment type="caution">
    <text evidence="9">The sequence shown here is derived from an EMBL/GenBank/DDBJ whole genome shotgun (WGS) entry which is preliminary data.</text>
</comment>
<evidence type="ECO:0000256" key="2">
    <source>
        <dbReference type="ARBA" id="ARBA00022714"/>
    </source>
</evidence>
<dbReference type="SUPFAM" id="SSF55961">
    <property type="entry name" value="Bet v1-like"/>
    <property type="match status" value="1"/>
</dbReference>
<dbReference type="Gene3D" id="2.102.10.10">
    <property type="entry name" value="Rieske [2Fe-2S] iron-sulphur domain"/>
    <property type="match status" value="1"/>
</dbReference>
<name>A0A6I4MLK9_9ACTN</name>
<keyword evidence="3" id="KW-0479">Metal-binding</keyword>
<dbReference type="PRINTS" id="PR00090">
    <property type="entry name" value="RNGDIOXGNASE"/>
</dbReference>
<evidence type="ECO:0000256" key="3">
    <source>
        <dbReference type="ARBA" id="ARBA00022723"/>
    </source>
</evidence>
<proteinExistence type="predicted"/>
<dbReference type="PANTHER" id="PTHR43756">
    <property type="entry name" value="CHOLINE MONOOXYGENASE, CHLOROPLASTIC"/>
    <property type="match status" value="1"/>
</dbReference>
<dbReference type="GO" id="GO:0051537">
    <property type="term" value="F:2 iron, 2 sulfur cluster binding"/>
    <property type="evidence" value="ECO:0007669"/>
    <property type="project" value="UniProtKB-KW"/>
</dbReference>
<dbReference type="Pfam" id="PF00848">
    <property type="entry name" value="Ring_hydroxyl_A"/>
    <property type="match status" value="1"/>
</dbReference>
<dbReference type="GO" id="GO:0016705">
    <property type="term" value="F:oxidoreductase activity, acting on paired donors, with incorporation or reduction of molecular oxygen"/>
    <property type="evidence" value="ECO:0007669"/>
    <property type="project" value="UniProtKB-ARBA"/>
</dbReference>
<dbReference type="PANTHER" id="PTHR43756:SF5">
    <property type="entry name" value="CHOLINE MONOOXYGENASE, CHLOROPLASTIC"/>
    <property type="match status" value="1"/>
</dbReference>
<reference evidence="9" key="1">
    <citation type="submission" date="2019-12" db="EMBL/GenBank/DDBJ databases">
        <title>Actinomadura physcomitrii sp. nov., a novel actinomycete isolated from moss [Physcomitrium sphaericum (Ludw) Fuernr].</title>
        <authorList>
            <person name="Zhuang X."/>
        </authorList>
    </citation>
    <scope>NUCLEOTIDE SEQUENCE [LARGE SCALE GENOMIC DNA]</scope>
    <source>
        <strain evidence="9">LD22</strain>
    </source>
</reference>
<feature type="region of interest" description="Disordered" evidence="7">
    <location>
        <begin position="1"/>
        <end position="41"/>
    </location>
</feature>
<dbReference type="InterPro" id="IPR001663">
    <property type="entry name" value="Rng_hydr_dOase-A"/>
</dbReference>
<evidence type="ECO:0000256" key="1">
    <source>
        <dbReference type="ARBA" id="ARBA00001962"/>
    </source>
</evidence>
<keyword evidence="5" id="KW-0408">Iron</keyword>
<dbReference type="InterPro" id="IPR017941">
    <property type="entry name" value="Rieske_2Fe-2S"/>
</dbReference>
<dbReference type="Gene3D" id="3.90.380.10">
    <property type="entry name" value="Naphthalene 1,2-dioxygenase Alpha Subunit, Chain A, domain 1"/>
    <property type="match status" value="1"/>
</dbReference>
<dbReference type="CDD" id="cd03469">
    <property type="entry name" value="Rieske_RO_Alpha_N"/>
    <property type="match status" value="1"/>
</dbReference>
<dbReference type="GO" id="GO:0005506">
    <property type="term" value="F:iron ion binding"/>
    <property type="evidence" value="ECO:0007669"/>
    <property type="project" value="InterPro"/>
</dbReference>
<organism evidence="9 10">
    <name type="scientific">Actinomadura physcomitrii</name>
    <dbReference type="NCBI Taxonomy" id="2650748"/>
    <lineage>
        <taxon>Bacteria</taxon>
        <taxon>Bacillati</taxon>
        <taxon>Actinomycetota</taxon>
        <taxon>Actinomycetes</taxon>
        <taxon>Streptosporangiales</taxon>
        <taxon>Thermomonosporaceae</taxon>
        <taxon>Actinomadura</taxon>
    </lineage>
</organism>
<evidence type="ECO:0000256" key="6">
    <source>
        <dbReference type="ARBA" id="ARBA00023014"/>
    </source>
</evidence>
<keyword evidence="10" id="KW-1185">Reference proteome</keyword>
<evidence type="ECO:0000256" key="7">
    <source>
        <dbReference type="SAM" id="MobiDB-lite"/>
    </source>
</evidence>
<keyword evidence="4" id="KW-0560">Oxidoreductase</keyword>
<accession>A0A6I4MLK9</accession>
<evidence type="ECO:0000256" key="5">
    <source>
        <dbReference type="ARBA" id="ARBA00023004"/>
    </source>
</evidence>
<dbReference type="GO" id="GO:0004497">
    <property type="term" value="F:monooxygenase activity"/>
    <property type="evidence" value="ECO:0007669"/>
    <property type="project" value="UniProtKB-ARBA"/>
</dbReference>
<comment type="cofactor">
    <cofactor evidence="1">
        <name>Fe cation</name>
        <dbReference type="ChEBI" id="CHEBI:24875"/>
    </cofactor>
</comment>
<evidence type="ECO:0000259" key="8">
    <source>
        <dbReference type="PROSITE" id="PS51296"/>
    </source>
</evidence>
<evidence type="ECO:0000313" key="9">
    <source>
        <dbReference type="EMBL" id="MWA04857.1"/>
    </source>
</evidence>
<dbReference type="AlphaFoldDB" id="A0A6I4MLK9"/>
<keyword evidence="2" id="KW-0001">2Fe-2S</keyword>
<dbReference type="Pfam" id="PF00355">
    <property type="entry name" value="Rieske"/>
    <property type="match status" value="1"/>
</dbReference>
<dbReference type="SUPFAM" id="SSF50022">
    <property type="entry name" value="ISP domain"/>
    <property type="match status" value="1"/>
</dbReference>